<dbReference type="PANTHER" id="PTHR33116:SF87">
    <property type="entry name" value="OS01G0158850 PROTEIN"/>
    <property type="match status" value="1"/>
</dbReference>
<evidence type="ECO:0000256" key="2">
    <source>
        <dbReference type="SAM" id="MobiDB-lite"/>
    </source>
</evidence>
<protein>
    <recommendedName>
        <fullName evidence="3">Reverse transcriptase domain-containing protein</fullName>
    </recommendedName>
</protein>
<feature type="region of interest" description="Disordered" evidence="2">
    <location>
        <begin position="1"/>
        <end position="112"/>
    </location>
</feature>
<keyword evidence="1" id="KW-0175">Coiled coil</keyword>
<evidence type="ECO:0000259" key="3">
    <source>
        <dbReference type="PROSITE" id="PS50878"/>
    </source>
</evidence>
<proteinExistence type="predicted"/>
<dbReference type="InterPro" id="IPR043502">
    <property type="entry name" value="DNA/RNA_pol_sf"/>
</dbReference>
<gene>
    <name evidence="4" type="ORF">QYE76_039458</name>
</gene>
<dbReference type="PROSITE" id="PS50878">
    <property type="entry name" value="RT_POL"/>
    <property type="match status" value="1"/>
</dbReference>
<feature type="domain" description="Reverse transcriptase" evidence="3">
    <location>
        <begin position="208"/>
        <end position="486"/>
    </location>
</feature>
<dbReference type="SUPFAM" id="SSF56672">
    <property type="entry name" value="DNA/RNA polymerases"/>
    <property type="match status" value="1"/>
</dbReference>
<dbReference type="PANTHER" id="PTHR33116">
    <property type="entry name" value="REVERSE TRANSCRIPTASE ZINC-BINDING DOMAIN-CONTAINING PROTEIN-RELATED-RELATED"/>
    <property type="match status" value="1"/>
</dbReference>
<dbReference type="AlphaFoldDB" id="A0AAD8T9X4"/>
<comment type="caution">
    <text evidence="4">The sequence shown here is derived from an EMBL/GenBank/DDBJ whole genome shotgun (WGS) entry which is preliminary data.</text>
</comment>
<organism evidence="4 5">
    <name type="scientific">Lolium multiflorum</name>
    <name type="common">Italian ryegrass</name>
    <name type="synonym">Lolium perenne subsp. multiflorum</name>
    <dbReference type="NCBI Taxonomy" id="4521"/>
    <lineage>
        <taxon>Eukaryota</taxon>
        <taxon>Viridiplantae</taxon>
        <taxon>Streptophyta</taxon>
        <taxon>Embryophyta</taxon>
        <taxon>Tracheophyta</taxon>
        <taxon>Spermatophyta</taxon>
        <taxon>Magnoliopsida</taxon>
        <taxon>Liliopsida</taxon>
        <taxon>Poales</taxon>
        <taxon>Poaceae</taxon>
        <taxon>BOP clade</taxon>
        <taxon>Pooideae</taxon>
        <taxon>Poodae</taxon>
        <taxon>Poeae</taxon>
        <taxon>Poeae Chloroplast Group 2 (Poeae type)</taxon>
        <taxon>Loliodinae</taxon>
        <taxon>Loliinae</taxon>
        <taxon>Lolium</taxon>
    </lineage>
</organism>
<keyword evidence="5" id="KW-1185">Reference proteome</keyword>
<dbReference type="Proteomes" id="UP001231189">
    <property type="component" value="Unassembled WGS sequence"/>
</dbReference>
<evidence type="ECO:0000313" key="4">
    <source>
        <dbReference type="EMBL" id="KAK1678610.1"/>
    </source>
</evidence>
<feature type="compositionally biased region" description="Low complexity" evidence="2">
    <location>
        <begin position="1"/>
        <end position="11"/>
    </location>
</feature>
<evidence type="ECO:0000313" key="5">
    <source>
        <dbReference type="Proteomes" id="UP001231189"/>
    </source>
</evidence>
<dbReference type="Pfam" id="PF00078">
    <property type="entry name" value="RVT_1"/>
    <property type="match status" value="1"/>
</dbReference>
<evidence type="ECO:0000256" key="1">
    <source>
        <dbReference type="SAM" id="Coils"/>
    </source>
</evidence>
<dbReference type="EMBL" id="JAUUTY010000002">
    <property type="protein sequence ID" value="KAK1678610.1"/>
    <property type="molecule type" value="Genomic_DNA"/>
</dbReference>
<reference evidence="4" key="1">
    <citation type="submission" date="2023-07" db="EMBL/GenBank/DDBJ databases">
        <title>A chromosome-level genome assembly of Lolium multiflorum.</title>
        <authorList>
            <person name="Chen Y."/>
            <person name="Copetti D."/>
            <person name="Kolliker R."/>
            <person name="Studer B."/>
        </authorList>
    </citation>
    <scope>NUCLEOTIDE SEQUENCE</scope>
    <source>
        <strain evidence="4">02402/16</strain>
        <tissue evidence="4">Leaf</tissue>
    </source>
</reference>
<accession>A0AAD8T9X4</accession>
<feature type="coiled-coil region" evidence="1">
    <location>
        <begin position="150"/>
        <end position="188"/>
    </location>
</feature>
<feature type="compositionally biased region" description="Polar residues" evidence="2">
    <location>
        <begin position="88"/>
        <end position="112"/>
    </location>
</feature>
<sequence>MLEVAAAVANPASPPVPGLHQAPAIRQDSAPAADQRLLLDAPIPELGAPVARGPRSKASPAEAQRKSARSKGASDGQVLERAMRATADKNNLSKSVNDTATPSSSTPAPGNVTSSSPFVAFQDSSIDHLLQVAKDSCILFKSTEGSPAQAVALLQARERAQAELLAARRKIEADAAKAKEEAARATSTQGKECCSPEILLRDQLVLNDFVLGRIDIARLNFSILSLIPKVPGADHIAQYRPIALINVIFKIISKAYASKLDPVAHRIISPNQTAFIKGRNILDGPLALMEIIHDIRVRKHSRVLLKLDFEKAYDRVNWDFLGEVLRCKGFDAGYIHRILQLVSGGQTAISINGQVGPFFRNKIGVRQGDPLSPLLFNFIGEALSVILSAANSAGHIHGLVPHLLPGGITHLQYTDDTLILIKGSDEDIANLKFLLMCFEDMSGLKINYHKSEMFVLGQRSNERTAIANKLNCKLGSFPFIYLGLPISDRKLSLDQWLFLVWKLAGKLEPWVGKLMSSGGRLILSNACLDNLPIYAMGLFLLHDGIHARFDSHRSKFFWKGAGPKRKYHLANWPTIPKEVGGLGLLNTKKMNLALLLKWIWRLYQEEDTIWACIMHAKYLDASDLFAGSGHGGSPFWKSLHKIKHLFKVGAKHEVRNGACSSFWKDGWIGRGPIMESFPLFFAICDNQDISVAEALRHNALQVRFRRSLDQENLRLWGELQGMMNQLWSLKFKAREKEELNWMAQELRELYVQLKPPAS</sequence>
<dbReference type="InterPro" id="IPR000477">
    <property type="entry name" value="RT_dom"/>
</dbReference>
<name>A0AAD8T9X4_LOLMU</name>
<dbReference type="CDD" id="cd01650">
    <property type="entry name" value="RT_nLTR_like"/>
    <property type="match status" value="1"/>
</dbReference>